<dbReference type="EMBL" id="JACSPT010000011">
    <property type="protein sequence ID" value="MBD8009597.1"/>
    <property type="molecule type" value="Genomic_DNA"/>
</dbReference>
<dbReference type="RefSeq" id="WP_064095130.1">
    <property type="nucleotide sequence ID" value="NZ_JACSPT010000011.1"/>
</dbReference>
<comment type="caution">
    <text evidence="3">The sequence shown here is derived from an EMBL/GenBank/DDBJ whole genome shotgun (WGS) entry which is preliminary data.</text>
</comment>
<dbReference type="PROSITE" id="PS51257">
    <property type="entry name" value="PROKAR_LIPOPROTEIN"/>
    <property type="match status" value="1"/>
</dbReference>
<name>A0ABR8VXV0_9GAMM</name>
<dbReference type="Gene3D" id="1.20.144.10">
    <property type="entry name" value="Phosphatidic acid phosphatase type 2/haloperoxidase"/>
    <property type="match status" value="1"/>
</dbReference>
<dbReference type="SMART" id="SM00014">
    <property type="entry name" value="acidPPc"/>
    <property type="match status" value="1"/>
</dbReference>
<dbReference type="Proteomes" id="UP000621930">
    <property type="component" value="Unassembled WGS sequence"/>
</dbReference>
<proteinExistence type="predicted"/>
<reference evidence="3 4" key="1">
    <citation type="submission" date="2020-08" db="EMBL/GenBank/DDBJ databases">
        <title>A Genomic Blueprint of the Chicken Gut Microbiome.</title>
        <authorList>
            <person name="Gilroy R."/>
            <person name="Ravi A."/>
            <person name="Getino M."/>
            <person name="Pursley I."/>
            <person name="Horton D.L."/>
            <person name="Alikhan N.-F."/>
            <person name="Baker D."/>
            <person name="Gharbi K."/>
            <person name="Hall N."/>
            <person name="Watson M."/>
            <person name="Adriaenssens E.M."/>
            <person name="Foster-Nyarko E."/>
            <person name="Jarju S."/>
            <person name="Secka A."/>
            <person name="Antonio M."/>
            <person name="Oren A."/>
            <person name="Chaudhuri R."/>
            <person name="La Ragione R.M."/>
            <person name="Hildebrand F."/>
            <person name="Pallen M.J."/>
        </authorList>
    </citation>
    <scope>NUCLEOTIDE SEQUENCE [LARGE SCALE GENOMIC DNA]</scope>
    <source>
        <strain evidence="3 4">Sa1BUA6</strain>
    </source>
</reference>
<accession>A0ABR8VXV0</accession>
<dbReference type="InterPro" id="IPR001011">
    <property type="entry name" value="Acid_Pase_classA_bac"/>
</dbReference>
<feature type="domain" description="Phosphatidic acid phosphatase type 2/haloperoxidase" evidence="2">
    <location>
        <begin position="406"/>
        <end position="518"/>
    </location>
</feature>
<dbReference type="SUPFAM" id="SSF48317">
    <property type="entry name" value="Acid phosphatase/Vanadium-dependent haloperoxidase"/>
    <property type="match status" value="1"/>
</dbReference>
<evidence type="ECO:0000313" key="4">
    <source>
        <dbReference type="Proteomes" id="UP000621930"/>
    </source>
</evidence>
<dbReference type="InterPro" id="IPR036938">
    <property type="entry name" value="PAP2/HPO_sf"/>
</dbReference>
<feature type="compositionally biased region" description="Pro residues" evidence="1">
    <location>
        <begin position="29"/>
        <end position="44"/>
    </location>
</feature>
<gene>
    <name evidence="3" type="ORF">H9629_09635</name>
</gene>
<protein>
    <submittedName>
        <fullName evidence="3">Phosphatase PAP2 family protein</fullName>
    </submittedName>
</protein>
<sequence length="535" mass="60766">MKTSGFTILLLAALLSACHDSDNDSSSSNPPPTPIPNPVEPPPYDMEDMNNYIAATKYEQRYNNVVENCGSDSAPQYECSGLLFRGIRIAAQPKPWVHRQRDRDKGAVAFAYIRQDLNFKLPDDTYQAGIVIRPDYEDVAPTRCASPMDMNTDARTGSFNNCLKSDEVQYGSVDYTVKDCQDWGIDTPQKWLDIFIPVMRATKAQGTLDQFPGQTCSYTMSVSDQAKFATRANYFSMFAAIRKGVPTDLRPDWWNDEILVTAWNDEKATTAPIEAFYYNLGNEAGLEAAQSFQQAYYEDTQKYLPILAIDFKVDEPSRIYFSAHDQVVFENLSNLEKIKITANWLTPDPPAENSAAFELDKKTYQELLNPSASRWTLAQQDANITSQYLARRFLGFNYKYYTTEVTALINYMVDFEQPVANEIKAKYNRERPFVYYNSEICTPEDRDFLLTNTSYPSGHSLRGYLVGYSLSDVDNSRRSEFENTAVDYAKSRIVCRVHWLSDTEASKGIASMAMNILKYSPEYLGRVQAAKQSIQ</sequence>
<evidence type="ECO:0000313" key="3">
    <source>
        <dbReference type="EMBL" id="MBD8009597.1"/>
    </source>
</evidence>
<evidence type="ECO:0000256" key="1">
    <source>
        <dbReference type="SAM" id="MobiDB-lite"/>
    </source>
</evidence>
<keyword evidence="4" id="KW-1185">Reference proteome</keyword>
<feature type="region of interest" description="Disordered" evidence="1">
    <location>
        <begin position="20"/>
        <end position="47"/>
    </location>
</feature>
<dbReference type="PRINTS" id="PR00483">
    <property type="entry name" value="BACPHPHTASE"/>
</dbReference>
<evidence type="ECO:0000259" key="2">
    <source>
        <dbReference type="SMART" id="SM00014"/>
    </source>
</evidence>
<organism evidence="3 4">
    <name type="scientific">Acinetobacter pecorum</name>
    <dbReference type="NCBI Taxonomy" id="2762215"/>
    <lineage>
        <taxon>Bacteria</taxon>
        <taxon>Pseudomonadati</taxon>
        <taxon>Pseudomonadota</taxon>
        <taxon>Gammaproteobacteria</taxon>
        <taxon>Moraxellales</taxon>
        <taxon>Moraxellaceae</taxon>
        <taxon>Acinetobacter</taxon>
    </lineage>
</organism>
<dbReference type="InterPro" id="IPR000326">
    <property type="entry name" value="PAP2/HPO"/>
</dbReference>